<name>A0AA38GYB2_TAXCH</name>
<sequence length="301" mass="33570">MNIIIRLAATVGGAAAAIFAYKTIISNWVVEEQYKQLGDAAAKISATSKHPPTILVMGFENHGRSSFINTVFKVLYKESGPLVMRAETGPSKKTTTTTRVFRVKNKLLRYPKYLMSLLDTPTFSESDTLDEEKLRTILRGESSWGLKQKGVPVPECVVLVVRSDAAGVGGPAYQVLPNLARLIREEGLQFVVVLTHKKEARKEVDVQELIRQVAVRVGTDSVKCIDNYVADGNSRAPRSYVMLGVNLDTHIQTLNIVRQCFEYVKRRRQLYKSLSSGNMRRTKSLSSLHELETSYLSSTSD</sequence>
<dbReference type="Gene3D" id="3.40.50.300">
    <property type="entry name" value="P-loop containing nucleotide triphosphate hydrolases"/>
    <property type="match status" value="1"/>
</dbReference>
<evidence type="ECO:0000313" key="3">
    <source>
        <dbReference type="Proteomes" id="UP000824469"/>
    </source>
</evidence>
<dbReference type="OMA" id="CIENYVA"/>
<gene>
    <name evidence="2" type="ORF">KI387_002886</name>
</gene>
<proteinExistence type="predicted"/>
<keyword evidence="3" id="KW-1185">Reference proteome</keyword>
<comment type="caution">
    <text evidence="2">The sequence shown here is derived from an EMBL/GenBank/DDBJ whole genome shotgun (WGS) entry which is preliminary data.</text>
</comment>
<accession>A0AA38GYB2</accession>
<dbReference type="Pfam" id="PF01926">
    <property type="entry name" value="MMR_HSR1"/>
    <property type="match status" value="1"/>
</dbReference>
<dbReference type="GO" id="GO:0005525">
    <property type="term" value="F:GTP binding"/>
    <property type="evidence" value="ECO:0007669"/>
    <property type="project" value="InterPro"/>
</dbReference>
<evidence type="ECO:0000313" key="2">
    <source>
        <dbReference type="EMBL" id="KAH9330778.1"/>
    </source>
</evidence>
<dbReference type="CDD" id="cd00882">
    <property type="entry name" value="Ras_like_GTPase"/>
    <property type="match status" value="1"/>
</dbReference>
<evidence type="ECO:0000259" key="1">
    <source>
        <dbReference type="Pfam" id="PF01926"/>
    </source>
</evidence>
<organism evidence="2 3">
    <name type="scientific">Taxus chinensis</name>
    <name type="common">Chinese yew</name>
    <name type="synonym">Taxus wallichiana var. chinensis</name>
    <dbReference type="NCBI Taxonomy" id="29808"/>
    <lineage>
        <taxon>Eukaryota</taxon>
        <taxon>Viridiplantae</taxon>
        <taxon>Streptophyta</taxon>
        <taxon>Embryophyta</taxon>
        <taxon>Tracheophyta</taxon>
        <taxon>Spermatophyta</taxon>
        <taxon>Pinopsida</taxon>
        <taxon>Pinidae</taxon>
        <taxon>Conifers II</taxon>
        <taxon>Cupressales</taxon>
        <taxon>Taxaceae</taxon>
        <taxon>Taxus</taxon>
    </lineage>
</organism>
<dbReference type="InterPro" id="IPR006073">
    <property type="entry name" value="GTP-bd"/>
</dbReference>
<feature type="domain" description="G" evidence="1">
    <location>
        <begin position="54"/>
        <end position="135"/>
    </location>
</feature>
<dbReference type="Proteomes" id="UP000824469">
    <property type="component" value="Unassembled WGS sequence"/>
</dbReference>
<dbReference type="InterPro" id="IPR027417">
    <property type="entry name" value="P-loop_NTPase"/>
</dbReference>
<dbReference type="EMBL" id="JAHRHJ020000001">
    <property type="protein sequence ID" value="KAH9330778.1"/>
    <property type="molecule type" value="Genomic_DNA"/>
</dbReference>
<protein>
    <recommendedName>
        <fullName evidence="1">G domain-containing protein</fullName>
    </recommendedName>
</protein>
<dbReference type="SUPFAM" id="SSF52540">
    <property type="entry name" value="P-loop containing nucleoside triphosphate hydrolases"/>
    <property type="match status" value="1"/>
</dbReference>
<reference evidence="2 3" key="1">
    <citation type="journal article" date="2021" name="Nat. Plants">
        <title>The Taxus genome provides insights into paclitaxel biosynthesis.</title>
        <authorList>
            <person name="Xiong X."/>
            <person name="Gou J."/>
            <person name="Liao Q."/>
            <person name="Li Y."/>
            <person name="Zhou Q."/>
            <person name="Bi G."/>
            <person name="Li C."/>
            <person name="Du R."/>
            <person name="Wang X."/>
            <person name="Sun T."/>
            <person name="Guo L."/>
            <person name="Liang H."/>
            <person name="Lu P."/>
            <person name="Wu Y."/>
            <person name="Zhang Z."/>
            <person name="Ro D.K."/>
            <person name="Shang Y."/>
            <person name="Huang S."/>
            <person name="Yan J."/>
        </authorList>
    </citation>
    <scope>NUCLEOTIDE SEQUENCE [LARGE SCALE GENOMIC DNA]</scope>
    <source>
        <strain evidence="2">Ta-2019</strain>
    </source>
</reference>
<dbReference type="AlphaFoldDB" id="A0AA38GYB2"/>